<keyword evidence="9" id="KW-1185">Reference proteome</keyword>
<dbReference type="PANTHER" id="PTHR42826">
    <property type="entry name" value="DICARBOXYLATE TRANSPORTER 2.1, CHLOROPLASTIC"/>
    <property type="match status" value="1"/>
</dbReference>
<feature type="transmembrane region" description="Helical" evidence="7">
    <location>
        <begin position="476"/>
        <end position="496"/>
    </location>
</feature>
<comment type="similarity">
    <text evidence="2">Belongs to the SLC13A/DASS transporter (TC 2.A.47) family. DIT1 subfamily.</text>
</comment>
<dbReference type="EMBL" id="MCGO01000022">
    <property type="protein sequence ID" value="ORY44440.1"/>
    <property type="molecule type" value="Genomic_DNA"/>
</dbReference>
<dbReference type="Pfam" id="PF00939">
    <property type="entry name" value="Na_sulph_symp"/>
    <property type="match status" value="1"/>
</dbReference>
<gene>
    <name evidence="8" type="ORF">BCR33DRAFT_716967</name>
</gene>
<keyword evidence="3 7" id="KW-0812">Transmembrane</keyword>
<proteinExistence type="inferred from homology"/>
<dbReference type="OrthoDB" id="1695362at2759"/>
<dbReference type="AlphaFoldDB" id="A0A1Y2CBM4"/>
<evidence type="ECO:0000313" key="9">
    <source>
        <dbReference type="Proteomes" id="UP000193642"/>
    </source>
</evidence>
<protein>
    <submittedName>
        <fullName evidence="8">Sodium/sulfate symporter</fullName>
    </submittedName>
</protein>
<evidence type="ECO:0000256" key="1">
    <source>
        <dbReference type="ARBA" id="ARBA00004478"/>
    </source>
</evidence>
<organism evidence="8 9">
    <name type="scientific">Rhizoclosmatium globosum</name>
    <dbReference type="NCBI Taxonomy" id="329046"/>
    <lineage>
        <taxon>Eukaryota</taxon>
        <taxon>Fungi</taxon>
        <taxon>Fungi incertae sedis</taxon>
        <taxon>Chytridiomycota</taxon>
        <taxon>Chytridiomycota incertae sedis</taxon>
        <taxon>Chytridiomycetes</taxon>
        <taxon>Chytridiales</taxon>
        <taxon>Chytriomycetaceae</taxon>
        <taxon>Rhizoclosmatium</taxon>
    </lineage>
</organism>
<dbReference type="InterPro" id="IPR001898">
    <property type="entry name" value="SLC13A/DASS"/>
</dbReference>
<accession>A0A1Y2CBM4</accession>
<comment type="caution">
    <text evidence="8">The sequence shown here is derived from an EMBL/GenBank/DDBJ whole genome shotgun (WGS) entry which is preliminary data.</text>
</comment>
<evidence type="ECO:0000256" key="2">
    <source>
        <dbReference type="ARBA" id="ARBA00007349"/>
    </source>
</evidence>
<dbReference type="InterPro" id="IPR030676">
    <property type="entry name" value="CitT-rel"/>
</dbReference>
<name>A0A1Y2CBM4_9FUNG</name>
<feature type="transmembrane region" description="Helical" evidence="7">
    <location>
        <begin position="32"/>
        <end position="51"/>
    </location>
</feature>
<evidence type="ECO:0000313" key="8">
    <source>
        <dbReference type="EMBL" id="ORY44440.1"/>
    </source>
</evidence>
<sequence>MESQAAPEEGETTPLLPTHEAAIAQRGLSSYFGLKALFGTLVLLLLAGHALGLPHATLVFSVFFLTVAGLLLTAVPVAVLVLTALLALTTANAWQCGPAEAPRDCSSLKEAFAVALGGFALPLSWLVWAAFNLGLAVELSGLGKRLSLIILKTFAKNPFSLGPGLLLIELVTALLIPSNTARGGALIFPLVVSISKTIGSRPMERYLVLCGFHANLLSSSAFFYGTVGNPVVAESAEEVFDIEFGFLEWAAGASIPVIVLFFLLPIMCYRLAGVDDQNYDSASIIRTAELELKQMGPFSAAEKAATTILCACLICWVFDLLPDGLTALIGLNAMMIVGVIKWDDIRDNGKAWDAFFWLAGMVLIVEQMNKMGLSRAVGDWCKEVLVDGMTPMNAAFVLGLFYFMSMYLFSSITSHLVALSTPLLIAGKGAGCPPMLITGLIAYFSGVSACLTSYSSGITVMYFSENAFSKKEWHLFGLYAAVLYFIVFATVGVVWWKMIGWW</sequence>
<evidence type="ECO:0000256" key="4">
    <source>
        <dbReference type="ARBA" id="ARBA00022780"/>
    </source>
</evidence>
<reference evidence="8 9" key="1">
    <citation type="submission" date="2016-07" db="EMBL/GenBank/DDBJ databases">
        <title>Pervasive Adenine N6-methylation of Active Genes in Fungi.</title>
        <authorList>
            <consortium name="DOE Joint Genome Institute"/>
            <person name="Mondo S.J."/>
            <person name="Dannebaum R.O."/>
            <person name="Kuo R.C."/>
            <person name="Labutti K."/>
            <person name="Haridas S."/>
            <person name="Kuo A."/>
            <person name="Salamov A."/>
            <person name="Ahrendt S.R."/>
            <person name="Lipzen A."/>
            <person name="Sullivan W."/>
            <person name="Andreopoulos W.B."/>
            <person name="Clum A."/>
            <person name="Lindquist E."/>
            <person name="Daum C."/>
            <person name="Ramamoorthy G.K."/>
            <person name="Gryganskyi A."/>
            <person name="Culley D."/>
            <person name="Magnuson J.K."/>
            <person name="James T.Y."/>
            <person name="O'Malley M.A."/>
            <person name="Stajich J.E."/>
            <person name="Spatafora J.W."/>
            <person name="Visel A."/>
            <person name="Grigoriev I.V."/>
        </authorList>
    </citation>
    <scope>NUCLEOTIDE SEQUENCE [LARGE SCALE GENOMIC DNA]</scope>
    <source>
        <strain evidence="8 9">JEL800</strain>
    </source>
</reference>
<feature type="transmembrane region" description="Helical" evidence="7">
    <location>
        <begin position="111"/>
        <end position="137"/>
    </location>
</feature>
<feature type="transmembrane region" description="Helical" evidence="7">
    <location>
        <begin position="246"/>
        <end position="269"/>
    </location>
</feature>
<comment type="subcellular location">
    <subcellularLocation>
        <location evidence="1">Plastid</location>
        <location evidence="1">Chloroplast inner membrane</location>
        <topology evidence="1">Multi-pass membrane protein</topology>
    </subcellularLocation>
</comment>
<feature type="transmembrane region" description="Helical" evidence="7">
    <location>
        <begin position="58"/>
        <end position="91"/>
    </location>
</feature>
<dbReference type="GO" id="GO:0016020">
    <property type="term" value="C:membrane"/>
    <property type="evidence" value="ECO:0007669"/>
    <property type="project" value="InterPro"/>
</dbReference>
<keyword evidence="6 7" id="KW-0472">Membrane</keyword>
<dbReference type="NCBIfam" id="TIGR00785">
    <property type="entry name" value="dass"/>
    <property type="match status" value="1"/>
</dbReference>
<evidence type="ECO:0000256" key="7">
    <source>
        <dbReference type="SAM" id="Phobius"/>
    </source>
</evidence>
<evidence type="ECO:0000256" key="5">
    <source>
        <dbReference type="ARBA" id="ARBA00022989"/>
    </source>
</evidence>
<feature type="transmembrane region" description="Helical" evidence="7">
    <location>
        <begin position="206"/>
        <end position="226"/>
    </location>
</feature>
<evidence type="ECO:0000256" key="3">
    <source>
        <dbReference type="ARBA" id="ARBA00022692"/>
    </source>
</evidence>
<keyword evidence="4" id="KW-1001">Plastid inner membrane</keyword>
<feature type="transmembrane region" description="Helical" evidence="7">
    <location>
        <begin position="393"/>
        <end position="419"/>
    </location>
</feature>
<dbReference type="Proteomes" id="UP000193642">
    <property type="component" value="Unassembled WGS sequence"/>
</dbReference>
<dbReference type="GO" id="GO:0022857">
    <property type="term" value="F:transmembrane transporter activity"/>
    <property type="evidence" value="ECO:0007669"/>
    <property type="project" value="InterPro"/>
</dbReference>
<feature type="transmembrane region" description="Helical" evidence="7">
    <location>
        <begin position="440"/>
        <end position="464"/>
    </location>
</feature>
<evidence type="ECO:0000256" key="6">
    <source>
        <dbReference type="ARBA" id="ARBA00023136"/>
    </source>
</evidence>
<keyword evidence="4" id="KW-0934">Plastid</keyword>
<keyword evidence="5 7" id="KW-1133">Transmembrane helix</keyword>